<keyword evidence="6" id="KW-1185">Reference proteome</keyword>
<evidence type="ECO:0000313" key="5">
    <source>
        <dbReference type="EMBL" id="NDK54899.1"/>
    </source>
</evidence>
<dbReference type="GO" id="GO:0008124">
    <property type="term" value="F:4-alpha-hydroxytetrahydrobiopterin dehydratase activity"/>
    <property type="evidence" value="ECO:0007669"/>
    <property type="project" value="UniProtKB-EC"/>
</dbReference>
<evidence type="ECO:0000313" key="6">
    <source>
        <dbReference type="Proteomes" id="UP000478546"/>
    </source>
</evidence>
<evidence type="ECO:0000256" key="1">
    <source>
        <dbReference type="ARBA" id="ARBA00001554"/>
    </source>
</evidence>
<sequence length="84" mass="10057">MWKEEDNKLHRSLTFKDFKQAMAFMQQVAEVAEEMDHHPWWSNVYNKIEIELTTHDAGNTVTKRDLKLAQRIDEIYDQMTATEE</sequence>
<dbReference type="Pfam" id="PF01329">
    <property type="entry name" value="Pterin_4a"/>
    <property type="match status" value="1"/>
</dbReference>
<name>A0A6B2GVG4_9BACT</name>
<dbReference type="Gene3D" id="3.30.1360.20">
    <property type="entry name" value="Transcriptional coactivator/pterin dehydratase"/>
    <property type="match status" value="1"/>
</dbReference>
<dbReference type="PANTHER" id="PTHR12599">
    <property type="entry name" value="PTERIN-4-ALPHA-CARBINOLAMINE DEHYDRATASE"/>
    <property type="match status" value="1"/>
</dbReference>
<protein>
    <recommendedName>
        <fullName evidence="3">4a-hydroxytetrahydrobiopterin dehydratase</fullName>
        <ecNumber evidence="3">4.2.1.96</ecNumber>
    </recommendedName>
</protein>
<dbReference type="SUPFAM" id="SSF55248">
    <property type="entry name" value="PCD-like"/>
    <property type="match status" value="1"/>
</dbReference>
<dbReference type="InterPro" id="IPR001533">
    <property type="entry name" value="Pterin_deHydtase"/>
</dbReference>
<evidence type="ECO:0000256" key="3">
    <source>
        <dbReference type="ARBA" id="ARBA00013252"/>
    </source>
</evidence>
<evidence type="ECO:0000256" key="2">
    <source>
        <dbReference type="ARBA" id="ARBA00006472"/>
    </source>
</evidence>
<keyword evidence="4 5" id="KW-0456">Lyase</keyword>
<proteinExistence type="inferred from homology"/>
<dbReference type="NCBIfam" id="NF002017">
    <property type="entry name" value="PRK00823.1-2"/>
    <property type="match status" value="1"/>
</dbReference>
<dbReference type="RefSeq" id="WP_162344949.1">
    <property type="nucleotide sequence ID" value="NZ_JAAEAA010000003.1"/>
</dbReference>
<accession>A0A6B2GVG4</accession>
<dbReference type="EMBL" id="JAAEAA010000003">
    <property type="protein sequence ID" value="NDK54899.1"/>
    <property type="molecule type" value="Genomic_DNA"/>
</dbReference>
<dbReference type="PANTHER" id="PTHR12599:SF0">
    <property type="entry name" value="PTERIN-4-ALPHA-CARBINOLAMINE DEHYDRATASE"/>
    <property type="match status" value="1"/>
</dbReference>
<gene>
    <name evidence="5" type="ORF">GWO68_03115</name>
</gene>
<dbReference type="GO" id="GO:0006729">
    <property type="term" value="P:tetrahydrobiopterin biosynthetic process"/>
    <property type="evidence" value="ECO:0007669"/>
    <property type="project" value="InterPro"/>
</dbReference>
<reference evidence="5 6" key="1">
    <citation type="submission" date="2020-01" db="EMBL/GenBank/DDBJ databases">
        <authorList>
            <person name="Kim M.K."/>
        </authorList>
    </citation>
    <scope>NUCLEOTIDE SEQUENCE [LARGE SCALE GENOMIC DNA]</scope>
    <source>
        <strain evidence="5 6">BT213</strain>
    </source>
</reference>
<comment type="caution">
    <text evidence="5">The sequence shown here is derived from an EMBL/GenBank/DDBJ whole genome shotgun (WGS) entry which is preliminary data.</text>
</comment>
<comment type="catalytic activity">
    <reaction evidence="1">
        <text>(4aS,6R)-4a-hydroxy-L-erythro-5,6,7,8-tetrahydrobiopterin = (6R)-L-erythro-6,7-dihydrobiopterin + H2O</text>
        <dbReference type="Rhea" id="RHEA:11920"/>
        <dbReference type="ChEBI" id="CHEBI:15377"/>
        <dbReference type="ChEBI" id="CHEBI:15642"/>
        <dbReference type="ChEBI" id="CHEBI:43120"/>
        <dbReference type="EC" id="4.2.1.96"/>
    </reaction>
</comment>
<dbReference type="AlphaFoldDB" id="A0A6B2GVG4"/>
<comment type="similarity">
    <text evidence="2">Belongs to the pterin-4-alpha-carbinolamine dehydratase family.</text>
</comment>
<dbReference type="EC" id="4.2.1.96" evidence="3"/>
<dbReference type="InterPro" id="IPR036428">
    <property type="entry name" value="PCD_sf"/>
</dbReference>
<organism evidence="5 6">
    <name type="scientific">Pontibacter fetidus</name>
    <dbReference type="NCBI Taxonomy" id="2700082"/>
    <lineage>
        <taxon>Bacteria</taxon>
        <taxon>Pseudomonadati</taxon>
        <taxon>Bacteroidota</taxon>
        <taxon>Cytophagia</taxon>
        <taxon>Cytophagales</taxon>
        <taxon>Hymenobacteraceae</taxon>
        <taxon>Pontibacter</taxon>
    </lineage>
</organism>
<dbReference type="Proteomes" id="UP000478546">
    <property type="component" value="Unassembled WGS sequence"/>
</dbReference>
<evidence type="ECO:0000256" key="4">
    <source>
        <dbReference type="ARBA" id="ARBA00023239"/>
    </source>
</evidence>